<keyword evidence="3" id="KW-0238">DNA-binding</keyword>
<dbReference type="PROSITE" id="PS51032">
    <property type="entry name" value="AP2_ERF"/>
    <property type="match status" value="1"/>
</dbReference>
<name>A0A5P1E7X2_ASPOF</name>
<sequence length="322" mass="35545">MAFVLLQPSFKNLAVDFGSKSLKFALSGALALGIALSGLEAVDAKVGVNKPELLPKEFSPVIDVAGFLSAGQENRLRQEIDDLEKDTGFKLRLLAQNYPDTPGLAIKDFWQVDDRTIVFVADPTFGNILNFNVGELVDLDIPRSFWSRLAGKYGNMFYWKEKGEDVSIEAAVMAISNCLREPVGPNNCSENEKVCNKKKDKCYRGVRRRPWGKYAAEIRDSTRNGVRVWLGTFDSAEDAALAYDQAAFSTRGATAVMNFPLEEVRESLRGLGYCKMEDDGSPVIGLKKRYSMKRKAVGVRKGKGIEKREVKVECSGVGGFGC</sequence>
<protein>
    <recommendedName>
        <fullName evidence="6">AP2/ERF domain-containing protein</fullName>
    </recommendedName>
</protein>
<keyword evidence="5" id="KW-0539">Nucleus</keyword>
<keyword evidence="4" id="KW-0804">Transcription</keyword>
<reference evidence="8" key="1">
    <citation type="journal article" date="2017" name="Nat. Commun.">
        <title>The asparagus genome sheds light on the origin and evolution of a young Y chromosome.</title>
        <authorList>
            <person name="Harkess A."/>
            <person name="Zhou J."/>
            <person name="Xu C."/>
            <person name="Bowers J.E."/>
            <person name="Van der Hulst R."/>
            <person name="Ayyampalayam S."/>
            <person name="Mercati F."/>
            <person name="Riccardi P."/>
            <person name="McKain M.R."/>
            <person name="Kakrana A."/>
            <person name="Tang H."/>
            <person name="Ray J."/>
            <person name="Groenendijk J."/>
            <person name="Arikit S."/>
            <person name="Mathioni S.M."/>
            <person name="Nakano M."/>
            <person name="Shan H."/>
            <person name="Telgmann-Rauber A."/>
            <person name="Kanno A."/>
            <person name="Yue Z."/>
            <person name="Chen H."/>
            <person name="Li W."/>
            <person name="Chen Y."/>
            <person name="Xu X."/>
            <person name="Zhang Y."/>
            <person name="Luo S."/>
            <person name="Chen H."/>
            <person name="Gao J."/>
            <person name="Mao Z."/>
            <person name="Pires J.C."/>
            <person name="Luo M."/>
            <person name="Kudrna D."/>
            <person name="Wing R.A."/>
            <person name="Meyers B.C."/>
            <person name="Yi K."/>
            <person name="Kong H."/>
            <person name="Lavrijsen P."/>
            <person name="Sunseri F."/>
            <person name="Falavigna A."/>
            <person name="Ye Y."/>
            <person name="Leebens-Mack J.H."/>
            <person name="Chen G."/>
        </authorList>
    </citation>
    <scope>NUCLEOTIDE SEQUENCE [LARGE SCALE GENOMIC DNA]</scope>
    <source>
        <strain evidence="8">cv. DH0086</strain>
    </source>
</reference>
<proteinExistence type="predicted"/>
<dbReference type="InterPro" id="IPR036955">
    <property type="entry name" value="AP2/ERF_dom_sf"/>
</dbReference>
<organism evidence="7 8">
    <name type="scientific">Asparagus officinalis</name>
    <name type="common">Garden asparagus</name>
    <dbReference type="NCBI Taxonomy" id="4686"/>
    <lineage>
        <taxon>Eukaryota</taxon>
        <taxon>Viridiplantae</taxon>
        <taxon>Streptophyta</taxon>
        <taxon>Embryophyta</taxon>
        <taxon>Tracheophyta</taxon>
        <taxon>Spermatophyta</taxon>
        <taxon>Magnoliopsida</taxon>
        <taxon>Liliopsida</taxon>
        <taxon>Asparagales</taxon>
        <taxon>Asparagaceae</taxon>
        <taxon>Asparagoideae</taxon>
        <taxon>Asparagus</taxon>
    </lineage>
</organism>
<dbReference type="InterPro" id="IPR007621">
    <property type="entry name" value="TPM_dom"/>
</dbReference>
<dbReference type="SUPFAM" id="SSF54171">
    <property type="entry name" value="DNA-binding domain"/>
    <property type="match status" value="1"/>
</dbReference>
<dbReference type="InterPro" id="IPR016177">
    <property type="entry name" value="DNA-bd_dom_sf"/>
</dbReference>
<dbReference type="Pfam" id="PF00847">
    <property type="entry name" value="AP2"/>
    <property type="match status" value="1"/>
</dbReference>
<feature type="domain" description="AP2/ERF" evidence="6">
    <location>
        <begin position="202"/>
        <end position="260"/>
    </location>
</feature>
<dbReference type="CDD" id="cd00018">
    <property type="entry name" value="AP2"/>
    <property type="match status" value="1"/>
</dbReference>
<evidence type="ECO:0000256" key="4">
    <source>
        <dbReference type="ARBA" id="ARBA00023163"/>
    </source>
</evidence>
<dbReference type="SMART" id="SM00380">
    <property type="entry name" value="AP2"/>
    <property type="match status" value="1"/>
</dbReference>
<dbReference type="Gene3D" id="3.30.730.10">
    <property type="entry name" value="AP2/ERF domain"/>
    <property type="match status" value="1"/>
</dbReference>
<keyword evidence="2" id="KW-0805">Transcription regulation</keyword>
<evidence type="ECO:0000256" key="5">
    <source>
        <dbReference type="ARBA" id="ARBA00023242"/>
    </source>
</evidence>
<dbReference type="GO" id="GO:0003700">
    <property type="term" value="F:DNA-binding transcription factor activity"/>
    <property type="evidence" value="ECO:0007669"/>
    <property type="project" value="InterPro"/>
</dbReference>
<dbReference type="Proteomes" id="UP000243459">
    <property type="component" value="Chromosome 10"/>
</dbReference>
<dbReference type="InterPro" id="IPR001471">
    <property type="entry name" value="AP2/ERF_dom"/>
</dbReference>
<evidence type="ECO:0000256" key="2">
    <source>
        <dbReference type="ARBA" id="ARBA00023015"/>
    </source>
</evidence>
<accession>A0A5P1E7X2</accession>
<evidence type="ECO:0000313" key="8">
    <source>
        <dbReference type="Proteomes" id="UP000243459"/>
    </source>
</evidence>
<evidence type="ECO:0000256" key="3">
    <source>
        <dbReference type="ARBA" id="ARBA00023125"/>
    </source>
</evidence>
<dbReference type="Gramene" id="ONK57036">
    <property type="protein sequence ID" value="ONK57036"/>
    <property type="gene ID" value="A4U43_C10F15910"/>
</dbReference>
<gene>
    <name evidence="7" type="ORF">A4U43_C10F15910</name>
</gene>
<dbReference type="FunFam" id="3.30.730.10:FF:000001">
    <property type="entry name" value="Ethylene-responsive transcription factor 2"/>
    <property type="match status" value="1"/>
</dbReference>
<evidence type="ECO:0000259" key="6">
    <source>
        <dbReference type="PROSITE" id="PS51032"/>
    </source>
</evidence>
<dbReference type="Pfam" id="PF04536">
    <property type="entry name" value="TPM_phosphatase"/>
    <property type="match status" value="1"/>
</dbReference>
<dbReference type="PRINTS" id="PR00367">
    <property type="entry name" value="ETHRSPELEMNT"/>
</dbReference>
<evidence type="ECO:0000256" key="1">
    <source>
        <dbReference type="ARBA" id="ARBA00004123"/>
    </source>
</evidence>
<comment type="subcellular location">
    <subcellularLocation>
        <location evidence="1">Nucleus</location>
    </subcellularLocation>
</comment>
<dbReference type="AlphaFoldDB" id="A0A5P1E7X2"/>
<evidence type="ECO:0000313" key="7">
    <source>
        <dbReference type="EMBL" id="ONK57036.1"/>
    </source>
</evidence>
<dbReference type="GO" id="GO:0005634">
    <property type="term" value="C:nucleus"/>
    <property type="evidence" value="ECO:0007669"/>
    <property type="project" value="UniProtKB-SubCell"/>
</dbReference>
<dbReference type="GO" id="GO:0003677">
    <property type="term" value="F:DNA binding"/>
    <property type="evidence" value="ECO:0007669"/>
    <property type="project" value="UniProtKB-KW"/>
</dbReference>
<dbReference type="EMBL" id="CM007390">
    <property type="protein sequence ID" value="ONK57036.1"/>
    <property type="molecule type" value="Genomic_DNA"/>
</dbReference>
<dbReference type="PANTHER" id="PTHR35514">
    <property type="entry name" value="THYLAKOID LUMENAL 15.0 KDA PROTEIN 2, CHLOROPLASTIC"/>
    <property type="match status" value="1"/>
</dbReference>
<dbReference type="PANTHER" id="PTHR35514:SF1">
    <property type="entry name" value="THYLAKOID LUMENAL 15.0 KDA PROTEIN 2, CHLOROPLASTIC"/>
    <property type="match status" value="1"/>
</dbReference>
<keyword evidence="8" id="KW-1185">Reference proteome</keyword>